<dbReference type="EMBL" id="VSRR010022530">
    <property type="protein sequence ID" value="MPC64747.1"/>
    <property type="molecule type" value="Genomic_DNA"/>
</dbReference>
<reference evidence="1 2" key="1">
    <citation type="submission" date="2019-05" db="EMBL/GenBank/DDBJ databases">
        <title>Another draft genome of Portunus trituberculatus and its Hox gene families provides insights of decapod evolution.</title>
        <authorList>
            <person name="Jeong J.-H."/>
            <person name="Song I."/>
            <person name="Kim S."/>
            <person name="Choi T."/>
            <person name="Kim D."/>
            <person name="Ryu S."/>
            <person name="Kim W."/>
        </authorList>
    </citation>
    <scope>NUCLEOTIDE SEQUENCE [LARGE SCALE GENOMIC DNA]</scope>
    <source>
        <tissue evidence="1">Muscle</tissue>
    </source>
</reference>
<evidence type="ECO:0000313" key="1">
    <source>
        <dbReference type="EMBL" id="MPC64747.1"/>
    </source>
</evidence>
<proteinExistence type="predicted"/>
<dbReference type="Proteomes" id="UP000324222">
    <property type="component" value="Unassembled WGS sequence"/>
</dbReference>
<sequence>MASSCVRFARIVPSPVKCQHHLAFSCRTSGVHYPVWPCSAAPF</sequence>
<protein>
    <submittedName>
        <fullName evidence="1">Uncharacterized protein</fullName>
    </submittedName>
</protein>
<accession>A0A5B7H5W1</accession>
<organism evidence="1 2">
    <name type="scientific">Portunus trituberculatus</name>
    <name type="common">Swimming crab</name>
    <name type="synonym">Neptunus trituberculatus</name>
    <dbReference type="NCBI Taxonomy" id="210409"/>
    <lineage>
        <taxon>Eukaryota</taxon>
        <taxon>Metazoa</taxon>
        <taxon>Ecdysozoa</taxon>
        <taxon>Arthropoda</taxon>
        <taxon>Crustacea</taxon>
        <taxon>Multicrustacea</taxon>
        <taxon>Malacostraca</taxon>
        <taxon>Eumalacostraca</taxon>
        <taxon>Eucarida</taxon>
        <taxon>Decapoda</taxon>
        <taxon>Pleocyemata</taxon>
        <taxon>Brachyura</taxon>
        <taxon>Eubrachyura</taxon>
        <taxon>Portunoidea</taxon>
        <taxon>Portunidae</taxon>
        <taxon>Portuninae</taxon>
        <taxon>Portunus</taxon>
    </lineage>
</organism>
<name>A0A5B7H5W1_PORTR</name>
<keyword evidence="2" id="KW-1185">Reference proteome</keyword>
<dbReference type="AlphaFoldDB" id="A0A5B7H5W1"/>
<gene>
    <name evidence="1" type="ORF">E2C01_058867</name>
</gene>
<comment type="caution">
    <text evidence="1">The sequence shown here is derived from an EMBL/GenBank/DDBJ whole genome shotgun (WGS) entry which is preliminary data.</text>
</comment>
<evidence type="ECO:0000313" key="2">
    <source>
        <dbReference type="Proteomes" id="UP000324222"/>
    </source>
</evidence>